<feature type="domain" description="Methyltransferase" evidence="1">
    <location>
        <begin position="44"/>
        <end position="136"/>
    </location>
</feature>
<reference evidence="2 3" key="1">
    <citation type="submission" date="2019-12" db="EMBL/GenBank/DDBJ databases">
        <title>Strain KN286 was isolated from seawater, which was collected from Caroline Seamount in the tropical western Pacific.</title>
        <authorList>
            <person name="Wang Q."/>
        </authorList>
    </citation>
    <scope>NUCLEOTIDE SEQUENCE [LARGE SCALE GENOMIC DNA]</scope>
    <source>
        <strain evidence="2 3">KN286</strain>
    </source>
</reference>
<sequence>MSRDGHFDAEIARDYDRLHGPAKPSDLDPMINLLVTLAGDGAALEFAIGTGRVALPLAARGVQVSGIEMSQPMVDRLREKPGGDAIDVKIGDMVAARKGSGYALVYLVYNTIDNLVTQSGQLACFTNAARHLAPGGRFLVETLVPPLRDLPRGQTERAFSHGHGHWGIDRFDLVTQRYTSTHFREDPQGIRRTTIPFRYAWPSELDLMALMAGLELEQRWAGWDRSPFTEDSRQHVSVWRKRQA</sequence>
<organism evidence="2 3">
    <name type="scientific">Oceanomicrobium pacificus</name>
    <dbReference type="NCBI Taxonomy" id="2692916"/>
    <lineage>
        <taxon>Bacteria</taxon>
        <taxon>Pseudomonadati</taxon>
        <taxon>Pseudomonadota</taxon>
        <taxon>Alphaproteobacteria</taxon>
        <taxon>Rhodobacterales</taxon>
        <taxon>Paracoccaceae</taxon>
        <taxon>Oceanomicrobium</taxon>
    </lineage>
</organism>
<gene>
    <name evidence="2" type="ORF">GSH16_07540</name>
</gene>
<dbReference type="CDD" id="cd02440">
    <property type="entry name" value="AdoMet_MTases"/>
    <property type="match status" value="1"/>
</dbReference>
<keyword evidence="2" id="KW-0489">Methyltransferase</keyword>
<dbReference type="Gene3D" id="3.40.50.150">
    <property type="entry name" value="Vaccinia Virus protein VP39"/>
    <property type="match status" value="1"/>
</dbReference>
<evidence type="ECO:0000313" key="3">
    <source>
        <dbReference type="Proteomes" id="UP000436016"/>
    </source>
</evidence>
<dbReference type="SUPFAM" id="SSF53335">
    <property type="entry name" value="S-adenosyl-L-methionine-dependent methyltransferases"/>
    <property type="match status" value="1"/>
</dbReference>
<keyword evidence="3" id="KW-1185">Reference proteome</keyword>
<dbReference type="RefSeq" id="WP_160853647.1">
    <property type="nucleotide sequence ID" value="NZ_WUWG01000003.1"/>
</dbReference>
<dbReference type="GO" id="GO:0008168">
    <property type="term" value="F:methyltransferase activity"/>
    <property type="evidence" value="ECO:0007669"/>
    <property type="project" value="UniProtKB-KW"/>
</dbReference>
<dbReference type="GO" id="GO:0032259">
    <property type="term" value="P:methylation"/>
    <property type="evidence" value="ECO:0007669"/>
    <property type="project" value="UniProtKB-KW"/>
</dbReference>
<proteinExistence type="predicted"/>
<protein>
    <submittedName>
        <fullName evidence="2">Methyltransferase domain-containing protein</fullName>
    </submittedName>
</protein>
<name>A0A6B0TLB7_9RHOB</name>
<dbReference type="EMBL" id="WUWG01000003">
    <property type="protein sequence ID" value="MXU65297.1"/>
    <property type="molecule type" value="Genomic_DNA"/>
</dbReference>
<dbReference type="AlphaFoldDB" id="A0A6B0TLB7"/>
<evidence type="ECO:0000313" key="2">
    <source>
        <dbReference type="EMBL" id="MXU65297.1"/>
    </source>
</evidence>
<dbReference type="InterPro" id="IPR041698">
    <property type="entry name" value="Methyltransf_25"/>
</dbReference>
<comment type="caution">
    <text evidence="2">The sequence shown here is derived from an EMBL/GenBank/DDBJ whole genome shotgun (WGS) entry which is preliminary data.</text>
</comment>
<evidence type="ECO:0000259" key="1">
    <source>
        <dbReference type="Pfam" id="PF13649"/>
    </source>
</evidence>
<keyword evidence="2" id="KW-0808">Transferase</keyword>
<dbReference type="Pfam" id="PF13649">
    <property type="entry name" value="Methyltransf_25"/>
    <property type="match status" value="1"/>
</dbReference>
<dbReference type="InterPro" id="IPR029063">
    <property type="entry name" value="SAM-dependent_MTases_sf"/>
</dbReference>
<accession>A0A6B0TLB7</accession>
<dbReference type="Proteomes" id="UP000436016">
    <property type="component" value="Unassembled WGS sequence"/>
</dbReference>